<proteinExistence type="inferred from homology"/>
<evidence type="ECO:0000259" key="9">
    <source>
        <dbReference type="Pfam" id="PF01850"/>
    </source>
</evidence>
<dbReference type="PANTHER" id="PTHR33653:SF1">
    <property type="entry name" value="RIBONUCLEASE VAPC2"/>
    <property type="match status" value="1"/>
</dbReference>
<accession>A0A6L9S2X9</accession>
<evidence type="ECO:0000256" key="6">
    <source>
        <dbReference type="ARBA" id="ARBA00022842"/>
    </source>
</evidence>
<name>A0A6L9S2X9_9ACTN</name>
<dbReference type="CDD" id="cd18746">
    <property type="entry name" value="PIN_VapC4-5_FitB-like"/>
    <property type="match status" value="1"/>
</dbReference>
<sequence>MSYLLDTNVVSEWLKPQPDPGLVSWTHTVDEDRTYLSVVTIGELREGMERMPPGRRRERHTEWLDDDLLVRFEGRVLPVDVEVADAWGRMMARTKKVGRCVEVVDALIAATAEAHRLEVVTRNVAHFSATGVKICNPWSG</sequence>
<protein>
    <recommendedName>
        <fullName evidence="8">Ribonuclease VapC</fullName>
        <shortName evidence="8">RNase VapC</shortName>
        <ecNumber evidence="8">3.1.-.-</ecNumber>
    </recommendedName>
    <alternativeName>
        <fullName evidence="8">Toxin VapC</fullName>
    </alternativeName>
</protein>
<organism evidence="10 11">
    <name type="scientific">Phytoactinopolyspora halotolerans</name>
    <dbReference type="NCBI Taxonomy" id="1981512"/>
    <lineage>
        <taxon>Bacteria</taxon>
        <taxon>Bacillati</taxon>
        <taxon>Actinomycetota</taxon>
        <taxon>Actinomycetes</taxon>
        <taxon>Jiangellales</taxon>
        <taxon>Jiangellaceae</taxon>
        <taxon>Phytoactinopolyspora</taxon>
    </lineage>
</organism>
<keyword evidence="2 8" id="KW-1277">Toxin-antitoxin system</keyword>
<evidence type="ECO:0000256" key="1">
    <source>
        <dbReference type="ARBA" id="ARBA00001946"/>
    </source>
</evidence>
<keyword evidence="11" id="KW-1185">Reference proteome</keyword>
<feature type="binding site" evidence="8">
    <location>
        <position position="6"/>
    </location>
    <ligand>
        <name>Mg(2+)</name>
        <dbReference type="ChEBI" id="CHEBI:18420"/>
    </ligand>
</feature>
<dbReference type="HAMAP" id="MF_00265">
    <property type="entry name" value="VapC_Nob1"/>
    <property type="match status" value="1"/>
</dbReference>
<evidence type="ECO:0000256" key="4">
    <source>
        <dbReference type="ARBA" id="ARBA00022723"/>
    </source>
</evidence>
<dbReference type="InterPro" id="IPR050556">
    <property type="entry name" value="Type_II_TA_system_RNase"/>
</dbReference>
<dbReference type="GO" id="GO:0004540">
    <property type="term" value="F:RNA nuclease activity"/>
    <property type="evidence" value="ECO:0007669"/>
    <property type="project" value="InterPro"/>
</dbReference>
<evidence type="ECO:0000313" key="11">
    <source>
        <dbReference type="Proteomes" id="UP000475214"/>
    </source>
</evidence>
<evidence type="ECO:0000256" key="3">
    <source>
        <dbReference type="ARBA" id="ARBA00022722"/>
    </source>
</evidence>
<dbReference type="GO" id="GO:0016787">
    <property type="term" value="F:hydrolase activity"/>
    <property type="evidence" value="ECO:0007669"/>
    <property type="project" value="UniProtKB-KW"/>
</dbReference>
<comment type="similarity">
    <text evidence="7 8">Belongs to the PINc/VapC protein family.</text>
</comment>
<keyword evidence="4 8" id="KW-0479">Metal-binding</keyword>
<dbReference type="AlphaFoldDB" id="A0A6L9S2X9"/>
<dbReference type="Gene3D" id="3.40.50.1010">
    <property type="entry name" value="5'-nuclease"/>
    <property type="match status" value="1"/>
</dbReference>
<dbReference type="GO" id="GO:0000287">
    <property type="term" value="F:magnesium ion binding"/>
    <property type="evidence" value="ECO:0007669"/>
    <property type="project" value="UniProtKB-UniRule"/>
</dbReference>
<dbReference type="GO" id="GO:0090729">
    <property type="term" value="F:toxin activity"/>
    <property type="evidence" value="ECO:0007669"/>
    <property type="project" value="UniProtKB-KW"/>
</dbReference>
<keyword evidence="8" id="KW-0800">Toxin</keyword>
<dbReference type="SUPFAM" id="SSF88723">
    <property type="entry name" value="PIN domain-like"/>
    <property type="match status" value="1"/>
</dbReference>
<evidence type="ECO:0000256" key="7">
    <source>
        <dbReference type="ARBA" id="ARBA00038093"/>
    </source>
</evidence>
<keyword evidence="5 8" id="KW-0378">Hydrolase</keyword>
<dbReference type="InterPro" id="IPR022907">
    <property type="entry name" value="VapC_family"/>
</dbReference>
<dbReference type="EC" id="3.1.-.-" evidence="8"/>
<keyword evidence="6 8" id="KW-0460">Magnesium</keyword>
<evidence type="ECO:0000256" key="5">
    <source>
        <dbReference type="ARBA" id="ARBA00022801"/>
    </source>
</evidence>
<dbReference type="PANTHER" id="PTHR33653">
    <property type="entry name" value="RIBONUCLEASE VAPC2"/>
    <property type="match status" value="1"/>
</dbReference>
<dbReference type="Pfam" id="PF01850">
    <property type="entry name" value="PIN"/>
    <property type="match status" value="1"/>
</dbReference>
<feature type="domain" description="PIN" evidence="9">
    <location>
        <begin position="3"/>
        <end position="125"/>
    </location>
</feature>
<comment type="cofactor">
    <cofactor evidence="1 8">
        <name>Mg(2+)</name>
        <dbReference type="ChEBI" id="CHEBI:18420"/>
    </cofactor>
</comment>
<comment type="function">
    <text evidence="8">Toxic component of a toxin-antitoxin (TA) system. An RNase.</text>
</comment>
<comment type="caution">
    <text evidence="10">The sequence shown here is derived from an EMBL/GenBank/DDBJ whole genome shotgun (WGS) entry which is preliminary data.</text>
</comment>
<keyword evidence="3 8" id="KW-0540">Nuclease</keyword>
<evidence type="ECO:0000313" key="10">
    <source>
        <dbReference type="EMBL" id="NED99406.1"/>
    </source>
</evidence>
<dbReference type="InterPro" id="IPR029060">
    <property type="entry name" value="PIN-like_dom_sf"/>
</dbReference>
<evidence type="ECO:0000256" key="8">
    <source>
        <dbReference type="HAMAP-Rule" id="MF_00265"/>
    </source>
</evidence>
<feature type="binding site" evidence="8">
    <location>
        <position position="105"/>
    </location>
    <ligand>
        <name>Mg(2+)</name>
        <dbReference type="ChEBI" id="CHEBI:18420"/>
    </ligand>
</feature>
<dbReference type="Proteomes" id="UP000475214">
    <property type="component" value="Unassembled WGS sequence"/>
</dbReference>
<gene>
    <name evidence="8" type="primary">vapC</name>
    <name evidence="10" type="ORF">G1H10_04420</name>
</gene>
<dbReference type="EMBL" id="JAAGOA010000002">
    <property type="protein sequence ID" value="NED99406.1"/>
    <property type="molecule type" value="Genomic_DNA"/>
</dbReference>
<reference evidence="10 11" key="1">
    <citation type="submission" date="2020-02" db="EMBL/GenBank/DDBJ databases">
        <authorList>
            <person name="Li X.-J."/>
            <person name="Han X.-M."/>
        </authorList>
    </citation>
    <scope>NUCLEOTIDE SEQUENCE [LARGE SCALE GENOMIC DNA]</scope>
    <source>
        <strain evidence="10 11">CCTCC AB 2017055</strain>
    </source>
</reference>
<dbReference type="InterPro" id="IPR002716">
    <property type="entry name" value="PIN_dom"/>
</dbReference>
<evidence type="ECO:0000256" key="2">
    <source>
        <dbReference type="ARBA" id="ARBA00022649"/>
    </source>
</evidence>
<dbReference type="RefSeq" id="WP_163733147.1">
    <property type="nucleotide sequence ID" value="NZ_JAAGOA010000002.1"/>
</dbReference>